<organism evidence="1 2">
    <name type="scientific">Euplotes crassus</name>
    <dbReference type="NCBI Taxonomy" id="5936"/>
    <lineage>
        <taxon>Eukaryota</taxon>
        <taxon>Sar</taxon>
        <taxon>Alveolata</taxon>
        <taxon>Ciliophora</taxon>
        <taxon>Intramacronucleata</taxon>
        <taxon>Spirotrichea</taxon>
        <taxon>Hypotrichia</taxon>
        <taxon>Euplotida</taxon>
        <taxon>Euplotidae</taxon>
        <taxon>Moneuplotes</taxon>
    </lineage>
</organism>
<evidence type="ECO:0000313" key="1">
    <source>
        <dbReference type="EMBL" id="CAI2377750.1"/>
    </source>
</evidence>
<evidence type="ECO:0000313" key="2">
    <source>
        <dbReference type="Proteomes" id="UP001295684"/>
    </source>
</evidence>
<comment type="caution">
    <text evidence="1">The sequence shown here is derived from an EMBL/GenBank/DDBJ whole genome shotgun (WGS) entry which is preliminary data.</text>
</comment>
<name>A0AAD2D2H5_EUPCR</name>
<protein>
    <recommendedName>
        <fullName evidence="3">FTH domain-containing protein</fullName>
    </recommendedName>
</protein>
<sequence length="267" mass="30726">MESDLEALEQVEEDERGTLGAHNQLQNLAQCQISPDYNTGYSLIIQNKIRRSKISLNYQTVRMGKMIKLNFPSNRAVVLNLFVFNTRVSKANTICLLKELAPIDFFELKVRYKGSSLRPNTDLLLKTILGIGFKVVKNLTLHNFKISQKQISQIFSSADRCERIEFDRCLFLPITRVYLFSNAGNKVELEELEFKTCRALNQSSEFFFNDIFAQILQVISNTMIKSTLKFVKIYQVVHKEEVLAMVRTLGLDDLLIEFELEYEDGGS</sequence>
<accession>A0AAD2D2H5</accession>
<dbReference type="AlphaFoldDB" id="A0AAD2D2H5"/>
<gene>
    <name evidence="1" type="ORF">ECRASSUSDP1_LOCUS19139</name>
</gene>
<keyword evidence="2" id="KW-1185">Reference proteome</keyword>
<evidence type="ECO:0008006" key="3">
    <source>
        <dbReference type="Google" id="ProtNLM"/>
    </source>
</evidence>
<reference evidence="1" key="1">
    <citation type="submission" date="2023-07" db="EMBL/GenBank/DDBJ databases">
        <authorList>
            <consortium name="AG Swart"/>
            <person name="Singh M."/>
            <person name="Singh A."/>
            <person name="Seah K."/>
            <person name="Emmerich C."/>
        </authorList>
    </citation>
    <scope>NUCLEOTIDE SEQUENCE</scope>
    <source>
        <strain evidence="1">DP1</strain>
    </source>
</reference>
<dbReference type="EMBL" id="CAMPGE010019416">
    <property type="protein sequence ID" value="CAI2377750.1"/>
    <property type="molecule type" value="Genomic_DNA"/>
</dbReference>
<dbReference type="Proteomes" id="UP001295684">
    <property type="component" value="Unassembled WGS sequence"/>
</dbReference>
<proteinExistence type="predicted"/>